<dbReference type="HAMAP" id="MF_00978">
    <property type="entry name" value="Bifunct_BirA"/>
    <property type="match status" value="1"/>
</dbReference>
<dbReference type="InterPro" id="IPR030855">
    <property type="entry name" value="Bifunct_BirA"/>
</dbReference>
<dbReference type="SUPFAM" id="SSF46785">
    <property type="entry name" value="Winged helix' DNA-binding domain"/>
    <property type="match status" value="1"/>
</dbReference>
<keyword evidence="4 5" id="KW-0092">Biotin</keyword>
<dbReference type="GO" id="GO:0005737">
    <property type="term" value="C:cytoplasm"/>
    <property type="evidence" value="ECO:0007669"/>
    <property type="project" value="TreeGrafter"/>
</dbReference>
<dbReference type="Proteomes" id="UP000030008">
    <property type="component" value="Unassembled WGS sequence"/>
</dbReference>
<name>A0A099I3F1_CLOIN</name>
<dbReference type="InterPro" id="IPR036390">
    <property type="entry name" value="WH_DNA-bd_sf"/>
</dbReference>
<dbReference type="GO" id="GO:0016740">
    <property type="term" value="F:transferase activity"/>
    <property type="evidence" value="ECO:0007669"/>
    <property type="project" value="UniProtKB-ARBA"/>
</dbReference>
<dbReference type="InterPro" id="IPR003142">
    <property type="entry name" value="BPL_C"/>
</dbReference>
<keyword evidence="5" id="KW-0804">Transcription</keyword>
<accession>A0A099I3F1</accession>
<dbReference type="InterPro" id="IPR004143">
    <property type="entry name" value="BPL_LPL_catalytic"/>
</dbReference>
<proteinExistence type="inferred from homology"/>
<dbReference type="Pfam" id="PF08279">
    <property type="entry name" value="HTH_11"/>
    <property type="match status" value="1"/>
</dbReference>
<feature type="binding site" evidence="5">
    <location>
        <begin position="117"/>
        <end position="119"/>
    </location>
    <ligand>
        <name>biotin</name>
        <dbReference type="ChEBI" id="CHEBI:57586"/>
    </ligand>
</feature>
<dbReference type="Pfam" id="PF03099">
    <property type="entry name" value="BPL_LplA_LipB"/>
    <property type="match status" value="1"/>
</dbReference>
<dbReference type="GO" id="GO:0003677">
    <property type="term" value="F:DNA binding"/>
    <property type="evidence" value="ECO:0007669"/>
    <property type="project" value="UniProtKB-UniRule"/>
</dbReference>
<dbReference type="InterPro" id="IPR045864">
    <property type="entry name" value="aa-tRNA-synth_II/BPL/LPL"/>
</dbReference>
<protein>
    <recommendedName>
        <fullName evidence="5">Bifunctional ligase/repressor BirA</fullName>
    </recommendedName>
    <alternativeName>
        <fullName evidence="5">Biotin--[acetyl-CoA-carboxylase] ligase</fullName>
        <ecNumber evidence="5">6.3.4.15</ecNumber>
    </alternativeName>
    <alternativeName>
        <fullName evidence="5">Biotin--protein ligase</fullName>
    </alternativeName>
    <alternativeName>
        <fullName evidence="5">Biotin-[acetyl-CoA carboxylase] synthetase</fullName>
    </alternativeName>
</protein>
<sequence>MSIRSELIRELEQNRTKPVSGQKLAQRLHVSRNAVCKMIHTLNEEGFEIASFPRKGYQLAETSNKLSAESISVYLKKKLPVYTFEQVDSTNQLLKKMAIDGSEHLTLIAAEEQRAGRGRFGRPFYSPSRAGIYMSLLLRMPQQLSDASMITIYAAVAVQRALKQLYQTDTQIKWVNDIFYQGKKLCGILCEAISDFESGRLEAIIVGIGLNTSTMTFPEELKDIAVSLSTHPVNRNKLIACIVNELLALQKEDHSSVLAQYRDASVVLHQQITWMQNGKQLSGYVKDINNAGNLIVESEDTTHILSSGEVSIKAVAA</sequence>
<evidence type="ECO:0000256" key="2">
    <source>
        <dbReference type="ARBA" id="ARBA00022741"/>
    </source>
</evidence>
<keyword evidence="5" id="KW-0678">Repressor</keyword>
<dbReference type="CDD" id="cd16442">
    <property type="entry name" value="BPL"/>
    <property type="match status" value="1"/>
</dbReference>
<dbReference type="Gene3D" id="1.10.10.10">
    <property type="entry name" value="Winged helix-like DNA-binding domain superfamily/Winged helix DNA-binding domain"/>
    <property type="match status" value="1"/>
</dbReference>
<dbReference type="GO" id="GO:0006355">
    <property type="term" value="P:regulation of DNA-templated transcription"/>
    <property type="evidence" value="ECO:0007669"/>
    <property type="project" value="UniProtKB-UniRule"/>
</dbReference>
<dbReference type="PANTHER" id="PTHR12835:SF5">
    <property type="entry name" value="BIOTIN--PROTEIN LIGASE"/>
    <property type="match status" value="1"/>
</dbReference>
<dbReference type="EMBL" id="JQIF01000083">
    <property type="protein sequence ID" value="KGJ52121.1"/>
    <property type="molecule type" value="Genomic_DNA"/>
</dbReference>
<dbReference type="GO" id="GO:0009249">
    <property type="term" value="P:protein lipoylation"/>
    <property type="evidence" value="ECO:0007669"/>
    <property type="project" value="UniProtKB-ARBA"/>
</dbReference>
<evidence type="ECO:0000313" key="7">
    <source>
        <dbReference type="EMBL" id="KGJ52121.1"/>
    </source>
</evidence>
<feature type="binding site" evidence="5">
    <location>
        <position position="113"/>
    </location>
    <ligand>
        <name>biotin</name>
        <dbReference type="ChEBI" id="CHEBI:57586"/>
    </ligand>
</feature>
<dbReference type="PROSITE" id="PS51733">
    <property type="entry name" value="BPL_LPL_CATALYTIC"/>
    <property type="match status" value="1"/>
</dbReference>
<keyword evidence="1 5" id="KW-0436">Ligase</keyword>
<gene>
    <name evidence="5" type="primary">birA</name>
    <name evidence="7" type="ORF">CIAN88_16620</name>
</gene>
<comment type="similarity">
    <text evidence="5">Belongs to the biotin--protein ligase family.</text>
</comment>
<keyword evidence="5" id="KW-0805">Transcription regulation</keyword>
<evidence type="ECO:0000256" key="4">
    <source>
        <dbReference type="ARBA" id="ARBA00023267"/>
    </source>
</evidence>
<dbReference type="GO" id="GO:0004077">
    <property type="term" value="F:biotin--[biotin carboxyl-carrier protein] ligase activity"/>
    <property type="evidence" value="ECO:0007669"/>
    <property type="project" value="UniProtKB-UniRule"/>
</dbReference>
<feature type="domain" description="BPL/LPL catalytic" evidence="6">
    <location>
        <begin position="65"/>
        <end position="254"/>
    </location>
</feature>
<keyword evidence="3 5" id="KW-0067">ATP-binding</keyword>
<dbReference type="RefSeq" id="WP_044906805.1">
    <property type="nucleotide sequence ID" value="NZ_JQIF01000083.1"/>
</dbReference>
<feature type="DNA-binding region" description="H-T-H motif" evidence="5">
    <location>
        <begin position="21"/>
        <end position="40"/>
    </location>
</feature>
<dbReference type="Gene3D" id="3.30.930.10">
    <property type="entry name" value="Bira Bifunctional Protein, Domain 2"/>
    <property type="match status" value="1"/>
</dbReference>
<dbReference type="InterPro" id="IPR013196">
    <property type="entry name" value="HTH_11"/>
</dbReference>
<evidence type="ECO:0000259" key="6">
    <source>
        <dbReference type="PROSITE" id="PS51733"/>
    </source>
</evidence>
<comment type="catalytic activity">
    <reaction evidence="5">
        <text>biotin + L-lysyl-[protein] + ATP = N(6)-biotinyl-L-lysyl-[protein] + AMP + diphosphate + H(+)</text>
        <dbReference type="Rhea" id="RHEA:11756"/>
        <dbReference type="Rhea" id="RHEA-COMP:9752"/>
        <dbReference type="Rhea" id="RHEA-COMP:10505"/>
        <dbReference type="ChEBI" id="CHEBI:15378"/>
        <dbReference type="ChEBI" id="CHEBI:29969"/>
        <dbReference type="ChEBI" id="CHEBI:30616"/>
        <dbReference type="ChEBI" id="CHEBI:33019"/>
        <dbReference type="ChEBI" id="CHEBI:57586"/>
        <dbReference type="ChEBI" id="CHEBI:83144"/>
        <dbReference type="ChEBI" id="CHEBI:456215"/>
        <dbReference type="EC" id="6.3.4.15"/>
    </reaction>
</comment>
<evidence type="ECO:0000256" key="1">
    <source>
        <dbReference type="ARBA" id="ARBA00022598"/>
    </source>
</evidence>
<comment type="caution">
    <text evidence="7">The sequence shown here is derived from an EMBL/GenBank/DDBJ whole genome shotgun (WGS) entry which is preliminary data.</text>
</comment>
<feature type="binding site" evidence="5">
    <location>
        <position position="184"/>
    </location>
    <ligand>
        <name>biotin</name>
        <dbReference type="ChEBI" id="CHEBI:57586"/>
    </ligand>
</feature>
<dbReference type="EC" id="6.3.4.15" evidence="5"/>
<evidence type="ECO:0000256" key="5">
    <source>
        <dbReference type="HAMAP-Rule" id="MF_00978"/>
    </source>
</evidence>
<dbReference type="SUPFAM" id="SSF55681">
    <property type="entry name" value="Class II aaRS and biotin synthetases"/>
    <property type="match status" value="1"/>
</dbReference>
<reference evidence="7 8" key="1">
    <citation type="submission" date="2014-08" db="EMBL/GenBank/DDBJ databases">
        <title>Clostridium innocuum, an unnegligible vancomycin-resistant pathogen causing extra-intestinal infections.</title>
        <authorList>
            <person name="Feng Y."/>
            <person name="Chiu C.-H."/>
        </authorList>
    </citation>
    <scope>NUCLEOTIDE SEQUENCE [LARGE SCALE GENOMIC DNA]</scope>
    <source>
        <strain evidence="7 8">AN88</strain>
    </source>
</reference>
<dbReference type="Gene3D" id="2.30.30.100">
    <property type="match status" value="1"/>
</dbReference>
<dbReference type="InterPro" id="IPR004408">
    <property type="entry name" value="Biotin_CoA_COase_ligase"/>
</dbReference>
<dbReference type="GO" id="GO:0005524">
    <property type="term" value="F:ATP binding"/>
    <property type="evidence" value="ECO:0007669"/>
    <property type="project" value="UniProtKB-UniRule"/>
</dbReference>
<dbReference type="Pfam" id="PF02237">
    <property type="entry name" value="BPL_C"/>
    <property type="match status" value="1"/>
</dbReference>
<keyword evidence="2 5" id="KW-0547">Nucleotide-binding</keyword>
<dbReference type="NCBIfam" id="TIGR00121">
    <property type="entry name" value="birA_ligase"/>
    <property type="match status" value="1"/>
</dbReference>
<evidence type="ECO:0000313" key="8">
    <source>
        <dbReference type="Proteomes" id="UP000030008"/>
    </source>
</evidence>
<comment type="function">
    <text evidence="5">Acts both as a biotin--[acetyl-CoA-carboxylase] ligase and a repressor.</text>
</comment>
<feature type="binding site" evidence="5">
    <location>
        <begin position="89"/>
        <end position="91"/>
    </location>
    <ligand>
        <name>biotin</name>
        <dbReference type="ChEBI" id="CHEBI:57586"/>
    </ligand>
</feature>
<dbReference type="SUPFAM" id="SSF50037">
    <property type="entry name" value="C-terminal domain of transcriptional repressors"/>
    <property type="match status" value="1"/>
</dbReference>
<keyword evidence="5" id="KW-0238">DNA-binding</keyword>
<evidence type="ECO:0000256" key="3">
    <source>
        <dbReference type="ARBA" id="ARBA00022840"/>
    </source>
</evidence>
<dbReference type="InterPro" id="IPR008988">
    <property type="entry name" value="Transcriptional_repressor_C"/>
</dbReference>
<organism evidence="7 8">
    <name type="scientific">Clostridium innocuum</name>
    <dbReference type="NCBI Taxonomy" id="1522"/>
    <lineage>
        <taxon>Bacteria</taxon>
        <taxon>Bacillati</taxon>
        <taxon>Bacillota</taxon>
        <taxon>Clostridia</taxon>
        <taxon>Eubacteriales</taxon>
        <taxon>Clostridiaceae</taxon>
        <taxon>Clostridium</taxon>
    </lineage>
</organism>
<dbReference type="PANTHER" id="PTHR12835">
    <property type="entry name" value="BIOTIN PROTEIN LIGASE"/>
    <property type="match status" value="1"/>
</dbReference>
<dbReference type="InterPro" id="IPR036388">
    <property type="entry name" value="WH-like_DNA-bd_sf"/>
</dbReference>
<dbReference type="AlphaFoldDB" id="A0A099I3F1"/>